<keyword evidence="1" id="KW-1133">Transmembrane helix</keyword>
<dbReference type="RefSeq" id="WP_055428660.1">
    <property type="nucleotide sequence ID" value="NZ_CP015105.1"/>
</dbReference>
<evidence type="ECO:0000256" key="1">
    <source>
        <dbReference type="SAM" id="Phobius"/>
    </source>
</evidence>
<dbReference type="Proteomes" id="UP000182125">
    <property type="component" value="Unassembled WGS sequence"/>
</dbReference>
<reference evidence="2 7" key="2">
    <citation type="submission" date="2016-04" db="EMBL/GenBank/DDBJ databases">
        <title>Complete genome sequence of Thermococcus thioreducens type strain OGL-20P.</title>
        <authorList>
            <person name="Oger P.M."/>
        </authorList>
    </citation>
    <scope>NUCLEOTIDE SEQUENCE [LARGE SCALE GENOMIC DNA]</scope>
    <source>
        <strain evidence="2 7">OGL-20P</strain>
    </source>
</reference>
<keyword evidence="1" id="KW-0472">Membrane</keyword>
<gene>
    <name evidence="2" type="ORF">A3L14_04905</name>
    <name evidence="3" type="ORF">AMR53_01900</name>
    <name evidence="4" type="ORF">SAMN05216170_0986</name>
</gene>
<sequence length="237" mass="26712">MNRQGISLALLIVVVYAFVFYFSLSTGVSWDSRGEFNHLANVTAPGKVVVDMPPELELISGVYPELDYHGQFEDSLKSAMAEVLESETLYSEFAHVRPVMVFPGEGLPSRINNSVVIIFVPFYGHENRVYYENCYASILVYMNSNGDVGSYLSVEEKYSGDSRKTDDLQYFAADLFRTAKARADLDGSPYSLKVVYWNVLEVRRGKLADKSCWDILAGEVGKEIQEWARTLRPSDEP</sequence>
<evidence type="ECO:0000313" key="6">
    <source>
        <dbReference type="Proteomes" id="UP000182125"/>
    </source>
</evidence>
<proteinExistence type="predicted"/>
<evidence type="ECO:0000313" key="5">
    <source>
        <dbReference type="Proteomes" id="UP000051862"/>
    </source>
</evidence>
<dbReference type="Proteomes" id="UP000250136">
    <property type="component" value="Chromosome"/>
</dbReference>
<organism evidence="3 5">
    <name type="scientific">Thermococcus thioreducens</name>
    <dbReference type="NCBI Taxonomy" id="277988"/>
    <lineage>
        <taxon>Archaea</taxon>
        <taxon>Methanobacteriati</taxon>
        <taxon>Methanobacteriota</taxon>
        <taxon>Thermococci</taxon>
        <taxon>Thermococcales</taxon>
        <taxon>Thermococcaceae</taxon>
        <taxon>Thermococcus</taxon>
    </lineage>
</organism>
<evidence type="ECO:0000313" key="7">
    <source>
        <dbReference type="Proteomes" id="UP000250136"/>
    </source>
</evidence>
<reference evidence="3 5" key="1">
    <citation type="submission" date="2015-08" db="EMBL/GenBank/DDBJ databases">
        <title>Thermococcus thioreducens DSM 14981 genome sequencing.</title>
        <authorList>
            <person name="Hong S.-J."/>
            <person name="Kim M.-C."/>
            <person name="Shin J.-H."/>
        </authorList>
    </citation>
    <scope>NUCLEOTIDE SEQUENCE [LARGE SCALE GENOMIC DNA]</scope>
    <source>
        <strain evidence="3 5">DSM 14981</strain>
    </source>
</reference>
<dbReference type="EMBL" id="FOIW01000001">
    <property type="protein sequence ID" value="SEV93843.1"/>
    <property type="molecule type" value="Genomic_DNA"/>
</dbReference>
<keyword evidence="7" id="KW-1185">Reference proteome</keyword>
<dbReference type="KEGG" id="ttd:A3L14_04905"/>
<accession>A0A0Q2RG55</accession>
<reference evidence="4 6" key="3">
    <citation type="submission" date="2016-10" db="EMBL/GenBank/DDBJ databases">
        <authorList>
            <person name="de Groot N.N."/>
        </authorList>
    </citation>
    <scope>NUCLEOTIDE SEQUENCE [LARGE SCALE GENOMIC DNA]</scope>
    <source>
        <strain evidence="4 6">OGL-20</strain>
    </source>
</reference>
<dbReference type="OrthoDB" id="94027at2157"/>
<name>A0A0Q2RG55_9EURY</name>
<dbReference type="PATRIC" id="fig|277988.4.peg.400"/>
<keyword evidence="1" id="KW-0812">Transmembrane</keyword>
<evidence type="ECO:0000313" key="4">
    <source>
        <dbReference type="EMBL" id="SEV93843.1"/>
    </source>
</evidence>
<evidence type="ECO:0000313" key="3">
    <source>
        <dbReference type="EMBL" id="KQH83006.1"/>
    </source>
</evidence>
<dbReference type="STRING" id="277988.SAMN05216170_0986"/>
<evidence type="ECO:0000313" key="2">
    <source>
        <dbReference type="EMBL" id="ASJ12267.1"/>
    </source>
</evidence>
<dbReference type="Proteomes" id="UP000051862">
    <property type="component" value="Unassembled WGS sequence"/>
</dbReference>
<dbReference type="AlphaFoldDB" id="A0A0Q2RG55"/>
<dbReference type="EMBL" id="LIXN01000003">
    <property type="protein sequence ID" value="KQH83006.1"/>
    <property type="molecule type" value="Genomic_DNA"/>
</dbReference>
<dbReference type="EMBL" id="CP015105">
    <property type="protein sequence ID" value="ASJ12267.1"/>
    <property type="molecule type" value="Genomic_DNA"/>
</dbReference>
<dbReference type="GeneID" id="33333737"/>
<protein>
    <submittedName>
        <fullName evidence="3">Uncharacterized protein</fullName>
    </submittedName>
</protein>
<feature type="transmembrane region" description="Helical" evidence="1">
    <location>
        <begin position="6"/>
        <end position="24"/>
    </location>
</feature>